<keyword evidence="3" id="KW-0472">Membrane</keyword>
<dbReference type="Proteomes" id="UP000585474">
    <property type="component" value="Unassembled WGS sequence"/>
</dbReference>
<dbReference type="Pfam" id="PF20431">
    <property type="entry name" value="E_motif"/>
    <property type="match status" value="1"/>
</dbReference>
<dbReference type="FunFam" id="1.25.40.10:FF:000090">
    <property type="entry name" value="Pentatricopeptide repeat-containing protein, chloroplastic"/>
    <property type="match status" value="1"/>
</dbReference>
<dbReference type="InterPro" id="IPR046848">
    <property type="entry name" value="E_motif"/>
</dbReference>
<dbReference type="GO" id="GO:0003723">
    <property type="term" value="F:RNA binding"/>
    <property type="evidence" value="ECO:0007669"/>
    <property type="project" value="InterPro"/>
</dbReference>
<keyword evidence="3" id="KW-1133">Transmembrane helix</keyword>
<feature type="transmembrane region" description="Helical" evidence="3">
    <location>
        <begin position="627"/>
        <end position="650"/>
    </location>
</feature>
<dbReference type="Gene3D" id="1.25.40.10">
    <property type="entry name" value="Tetratricopeptide repeat domain"/>
    <property type="match status" value="2"/>
</dbReference>
<proteinExistence type="predicted"/>
<dbReference type="InterPro" id="IPR002885">
    <property type="entry name" value="PPR_rpt"/>
</dbReference>
<dbReference type="EMBL" id="BJWL01000015">
    <property type="protein sequence ID" value="GFZ02322.1"/>
    <property type="molecule type" value="Genomic_DNA"/>
</dbReference>
<dbReference type="PANTHER" id="PTHR47926:SF438">
    <property type="entry name" value="PENTATRICOPEPTIDE REPEAT-CONTAINING PROTEIN"/>
    <property type="match status" value="1"/>
</dbReference>
<evidence type="ECO:0000256" key="1">
    <source>
        <dbReference type="ARBA" id="ARBA00022737"/>
    </source>
</evidence>
<dbReference type="GO" id="GO:0009451">
    <property type="term" value="P:RNA modification"/>
    <property type="evidence" value="ECO:0007669"/>
    <property type="project" value="InterPro"/>
</dbReference>
<keyword evidence="5" id="KW-1185">Reference proteome</keyword>
<dbReference type="PROSITE" id="PS51375">
    <property type="entry name" value="PPR"/>
    <property type="match status" value="2"/>
</dbReference>
<feature type="repeat" description="PPR" evidence="2">
    <location>
        <begin position="301"/>
        <end position="331"/>
    </location>
</feature>
<feature type="transmembrane region" description="Helical" evidence="3">
    <location>
        <begin position="656"/>
        <end position="676"/>
    </location>
</feature>
<sequence>MNSFSIFPERCIKNLICCAISTSFCFGLLSPSHSKPFSSQKPSHPTKNSGSRKSLAACLASGDGPGFGHLPDLFSCDASSNGFGDDFCIPDFFSDRFRNPSAAGVGTDRGYPVRGHAALRVVMNDRCALVRAETLRLGPEFELGEEIVNGEKWKLEEHKLVPFFPFLSIRENERDRGRWIEGLRDDPSVLSLALSSCGCERTVSVGIQVHCIVIKVGLLSNVYVGSTMIGLYCKCSKLSSAYQVFDEMPVRNVVSWTTIIAGFAPEWHIDACLELYLRMRNSTCGDVKEALYMFKNMHIKDLVTWNSMIAGYAQHGLALEAIDLFEEMKKQKKMKTDAITVLGVLSSCRHAGLVLQGLFYFNLMAEYGLEPELDHYSCIVDLLGQAGDLKKARDFIRKMPISPNGVIWGSLLSSCRVHGNVWIGIEAAECRLVLEPGCAATLLQLVNLYASCGCWEQAAGVRKLMKDKGLKTDPGHSWIEIRNEVYRFKTEDSLNSRTDEITAVVDCLKENLGRWDLISMLAVWKWDRITTIKSFVVSQVMDLEWVLDFLKGMVKPVLALVVLLIATLIILEEARSGGGNDTASAKYYVLLPSFSVVCYLSKNNSMRFLVAGYTEGQGAKRVPRGKYVAAAAILTRTGMTMLLLVVLNIFLFTPRFIIPVAGTMVGNAMMVTGVIMKRRRDDIKLQMNLVGPLDGFSAAEPAAQVKTLGLERGTSKSKTRHEVAIVLLVTNRDIVVYLIISSVETDGFISVGSI</sequence>
<keyword evidence="1" id="KW-0677">Repeat</keyword>
<organism evidence="4 5">
    <name type="scientific">Actinidia rufa</name>
    <dbReference type="NCBI Taxonomy" id="165716"/>
    <lineage>
        <taxon>Eukaryota</taxon>
        <taxon>Viridiplantae</taxon>
        <taxon>Streptophyta</taxon>
        <taxon>Embryophyta</taxon>
        <taxon>Tracheophyta</taxon>
        <taxon>Spermatophyta</taxon>
        <taxon>Magnoliopsida</taxon>
        <taxon>eudicotyledons</taxon>
        <taxon>Gunneridae</taxon>
        <taxon>Pentapetalae</taxon>
        <taxon>asterids</taxon>
        <taxon>Ericales</taxon>
        <taxon>Actinidiaceae</taxon>
        <taxon>Actinidia</taxon>
    </lineage>
</organism>
<dbReference type="Pfam" id="PF03649">
    <property type="entry name" value="UPF0014"/>
    <property type="match status" value="1"/>
</dbReference>
<feature type="transmembrane region" description="Helical" evidence="3">
    <location>
        <begin position="553"/>
        <end position="571"/>
    </location>
</feature>
<evidence type="ECO:0000313" key="5">
    <source>
        <dbReference type="Proteomes" id="UP000585474"/>
    </source>
</evidence>
<protein>
    <submittedName>
        <fullName evidence="4">Tetratricopeptide repeat (TPR)-like superfamily protein</fullName>
    </submittedName>
</protein>
<gene>
    <name evidence="4" type="ORF">Acr_15g0009300</name>
</gene>
<dbReference type="InterPro" id="IPR005226">
    <property type="entry name" value="UPF0014_fam"/>
</dbReference>
<dbReference type="PANTHER" id="PTHR47926">
    <property type="entry name" value="PENTATRICOPEPTIDE REPEAT-CONTAINING PROTEIN"/>
    <property type="match status" value="1"/>
</dbReference>
<reference evidence="4 5" key="1">
    <citation type="submission" date="2019-07" db="EMBL/GenBank/DDBJ databases">
        <title>De Novo Assembly of kiwifruit Actinidia rufa.</title>
        <authorList>
            <person name="Sugita-Konishi S."/>
            <person name="Sato K."/>
            <person name="Mori E."/>
            <person name="Abe Y."/>
            <person name="Kisaki G."/>
            <person name="Hamano K."/>
            <person name="Suezawa K."/>
            <person name="Otani M."/>
            <person name="Fukuda T."/>
            <person name="Manabe T."/>
            <person name="Gomi K."/>
            <person name="Tabuchi M."/>
            <person name="Akimitsu K."/>
            <person name="Kataoka I."/>
        </authorList>
    </citation>
    <scope>NUCLEOTIDE SEQUENCE [LARGE SCALE GENOMIC DNA]</scope>
    <source>
        <strain evidence="5">cv. Fuchu</strain>
    </source>
</reference>
<dbReference type="InterPro" id="IPR011990">
    <property type="entry name" value="TPR-like_helical_dom_sf"/>
</dbReference>
<keyword evidence="3" id="KW-0812">Transmembrane</keyword>
<accession>A0A7J0FUE4</accession>
<comment type="caution">
    <text evidence="4">The sequence shown here is derived from an EMBL/GenBank/DDBJ whole genome shotgun (WGS) entry which is preliminary data.</text>
</comment>
<dbReference type="AlphaFoldDB" id="A0A7J0FUE4"/>
<dbReference type="NCBIfam" id="TIGR00756">
    <property type="entry name" value="PPR"/>
    <property type="match status" value="2"/>
</dbReference>
<feature type="repeat" description="PPR" evidence="2">
    <location>
        <begin position="221"/>
        <end position="255"/>
    </location>
</feature>
<evidence type="ECO:0000256" key="3">
    <source>
        <dbReference type="SAM" id="Phobius"/>
    </source>
</evidence>
<evidence type="ECO:0000256" key="2">
    <source>
        <dbReference type="PROSITE-ProRule" id="PRU00708"/>
    </source>
</evidence>
<evidence type="ECO:0000313" key="4">
    <source>
        <dbReference type="EMBL" id="GFZ02322.1"/>
    </source>
</evidence>
<dbReference type="OrthoDB" id="730395at2759"/>
<dbReference type="InterPro" id="IPR046960">
    <property type="entry name" value="PPR_At4g14850-like_plant"/>
</dbReference>
<dbReference type="Pfam" id="PF01535">
    <property type="entry name" value="PPR"/>
    <property type="match status" value="4"/>
</dbReference>
<name>A0A7J0FUE4_9ERIC</name>